<keyword evidence="2" id="KW-0328">Glycosyltransferase</keyword>
<protein>
    <submittedName>
        <fullName evidence="2">Glycosyltransferase</fullName>
        <ecNumber evidence="2">2.4.-.-</ecNumber>
    </submittedName>
</protein>
<reference evidence="2" key="1">
    <citation type="submission" date="2023-03" db="EMBL/GenBank/DDBJ databases">
        <title>a new species belonging to Providencia genus.</title>
        <authorList>
            <person name="Yang W."/>
            <person name="Hu F."/>
            <person name="Shen S."/>
            <person name="Ding L."/>
            <person name="Yin D."/>
        </authorList>
    </citation>
    <scope>NUCLEOTIDE SEQUENCE</scope>
    <source>
        <strain evidence="2">CRE-3FA-0001</strain>
    </source>
</reference>
<dbReference type="EC" id="2.4.-.-" evidence="2"/>
<dbReference type="PANTHER" id="PTHR45947:SF3">
    <property type="entry name" value="SULFOQUINOVOSYL TRANSFERASE SQD2"/>
    <property type="match status" value="1"/>
</dbReference>
<dbReference type="InterPro" id="IPR001296">
    <property type="entry name" value="Glyco_trans_1"/>
</dbReference>
<dbReference type="InterPro" id="IPR050194">
    <property type="entry name" value="Glycosyltransferase_grp1"/>
</dbReference>
<gene>
    <name evidence="2" type="ORF">P7V44_11870</name>
</gene>
<dbReference type="Gene3D" id="3.40.50.2000">
    <property type="entry name" value="Glycogen Phosphorylase B"/>
    <property type="match status" value="2"/>
</dbReference>
<dbReference type="EMBL" id="JARRYG010000011">
    <property type="protein sequence ID" value="MDG4696933.1"/>
    <property type="molecule type" value="Genomic_DNA"/>
</dbReference>
<evidence type="ECO:0000313" key="2">
    <source>
        <dbReference type="EMBL" id="MDG4696933.1"/>
    </source>
</evidence>
<dbReference type="GO" id="GO:0016757">
    <property type="term" value="F:glycosyltransferase activity"/>
    <property type="evidence" value="ECO:0007669"/>
    <property type="project" value="UniProtKB-KW"/>
</dbReference>
<proteinExistence type="predicted"/>
<dbReference type="RefSeq" id="WP_272524580.1">
    <property type="nucleotide sequence ID" value="NZ_JARRYG010000011.1"/>
</dbReference>
<dbReference type="AlphaFoldDB" id="A0AA42JVB6"/>
<dbReference type="SUPFAM" id="SSF53756">
    <property type="entry name" value="UDP-Glycosyltransferase/glycogen phosphorylase"/>
    <property type="match status" value="1"/>
</dbReference>
<dbReference type="PANTHER" id="PTHR45947">
    <property type="entry name" value="SULFOQUINOVOSYL TRANSFERASE SQD2"/>
    <property type="match status" value="1"/>
</dbReference>
<dbReference type="Proteomes" id="UP001156701">
    <property type="component" value="Unassembled WGS sequence"/>
</dbReference>
<keyword evidence="2" id="KW-0808">Transferase</keyword>
<sequence>MAGLYCCWAVKIVDNGFYLSAINAKYLKSFYETYGKLTLLSTTTTRKITDNDVFISNEICNLIELPNFSNYISSLKFFFPITKAIHQLCEAENKIYIKTPEPFCWYFAFFKKNKIINYHFVSNPIQVILNNKAKSIVIRLIRFFLYYPEYMLTCLAAYFCNSSGNGCSVINNIPFFLRKKTKVLIESSLTEQDFQTHTSSKIKYDGLINFLAVSRLYEGKGLELLINTFKKLNDYYPSKKFHLTIVGDGPLKKSLINLINTNKLNSLVTLLGEVPNGNELNEVYSSNEVFINPSSSETGPRVILEAMSQSLFCITTDVGYVNEVMNINGSCCGKIIPINSEIDLLSSILWTFDNPQELKNLSLLGKQYARNFKLSDFVEKIFS</sequence>
<feature type="domain" description="Glycosyl transferase family 1" evidence="1">
    <location>
        <begin position="203"/>
        <end position="361"/>
    </location>
</feature>
<accession>A0AA42JVB6</accession>
<evidence type="ECO:0000259" key="1">
    <source>
        <dbReference type="Pfam" id="PF00534"/>
    </source>
</evidence>
<evidence type="ECO:0000313" key="3">
    <source>
        <dbReference type="Proteomes" id="UP001156701"/>
    </source>
</evidence>
<comment type="caution">
    <text evidence="2">The sequence shown here is derived from an EMBL/GenBank/DDBJ whole genome shotgun (WGS) entry which is preliminary data.</text>
</comment>
<name>A0AA42JVB6_9GAMM</name>
<organism evidence="2 3">
    <name type="scientific">Providencia huashanensis</name>
    <dbReference type="NCBI Taxonomy" id="3037798"/>
    <lineage>
        <taxon>Bacteria</taxon>
        <taxon>Pseudomonadati</taxon>
        <taxon>Pseudomonadota</taxon>
        <taxon>Gammaproteobacteria</taxon>
        <taxon>Enterobacterales</taxon>
        <taxon>Morganellaceae</taxon>
        <taxon>Providencia</taxon>
    </lineage>
</organism>
<dbReference type="Pfam" id="PF00534">
    <property type="entry name" value="Glycos_transf_1"/>
    <property type="match status" value="1"/>
</dbReference>